<gene>
    <name evidence="2" type="ORF">TM35_000931100</name>
</gene>
<reference evidence="2 3" key="1">
    <citation type="submission" date="2017-03" db="EMBL/GenBank/DDBJ databases">
        <title>An alternative strategy for trypanosome survival in the mammalian bloodstream revealed through genome and transcriptome analysis of the ubiquitous bovine parasite Trypanosoma (Megatrypanum) theileri.</title>
        <authorList>
            <person name="Kelly S."/>
            <person name="Ivens A."/>
            <person name="Mott A."/>
            <person name="O'Neill E."/>
            <person name="Emms D."/>
            <person name="Macleod O."/>
            <person name="Voorheis P."/>
            <person name="Matthews J."/>
            <person name="Matthews K."/>
            <person name="Carrington M."/>
        </authorList>
    </citation>
    <scope>NUCLEOTIDE SEQUENCE [LARGE SCALE GENOMIC DNA]</scope>
    <source>
        <strain evidence="2">Edinburgh</strain>
    </source>
</reference>
<name>A0A1X0NGC0_9TRYP</name>
<dbReference type="AlphaFoldDB" id="A0A1X0NGC0"/>
<feature type="region of interest" description="Disordered" evidence="1">
    <location>
        <begin position="23"/>
        <end position="59"/>
    </location>
</feature>
<evidence type="ECO:0000256" key="1">
    <source>
        <dbReference type="SAM" id="MobiDB-lite"/>
    </source>
</evidence>
<proteinExistence type="predicted"/>
<dbReference type="VEuPathDB" id="TriTrypDB:TM35_000931100"/>
<sequence length="95" mass="10794">PPGRHNPKHRNNPTPARVSLCAKMRPNTTVTRPSRARRRETHGTRKTENSPLEAGLGRAPRGQNMFFCGHFGYDHTWPNAPYPVRFVKLSGHRPC</sequence>
<organism evidence="2 3">
    <name type="scientific">Trypanosoma theileri</name>
    <dbReference type="NCBI Taxonomy" id="67003"/>
    <lineage>
        <taxon>Eukaryota</taxon>
        <taxon>Discoba</taxon>
        <taxon>Euglenozoa</taxon>
        <taxon>Kinetoplastea</taxon>
        <taxon>Metakinetoplastina</taxon>
        <taxon>Trypanosomatida</taxon>
        <taxon>Trypanosomatidae</taxon>
        <taxon>Trypanosoma</taxon>
    </lineage>
</organism>
<dbReference type="EMBL" id="NBCO01000093">
    <property type="protein sequence ID" value="ORC82352.1"/>
    <property type="molecule type" value="Genomic_DNA"/>
</dbReference>
<comment type="caution">
    <text evidence="2">The sequence shown here is derived from an EMBL/GenBank/DDBJ whole genome shotgun (WGS) entry which is preliminary data.</text>
</comment>
<dbReference type="Proteomes" id="UP000192257">
    <property type="component" value="Unassembled WGS sequence"/>
</dbReference>
<evidence type="ECO:0000313" key="2">
    <source>
        <dbReference type="EMBL" id="ORC82352.1"/>
    </source>
</evidence>
<feature type="non-terminal residue" evidence="2">
    <location>
        <position position="1"/>
    </location>
</feature>
<dbReference type="GeneID" id="39991297"/>
<accession>A0A1X0NGC0</accession>
<evidence type="ECO:0000313" key="3">
    <source>
        <dbReference type="Proteomes" id="UP000192257"/>
    </source>
</evidence>
<protein>
    <submittedName>
        <fullName evidence="2">Uncharacterized protein</fullName>
    </submittedName>
</protein>
<dbReference type="RefSeq" id="XP_028877196.1">
    <property type="nucleotide sequence ID" value="XM_029031517.1"/>
</dbReference>
<keyword evidence="3" id="KW-1185">Reference proteome</keyword>